<proteinExistence type="predicted"/>
<sequence length="84" mass="9552">MWCSLVVAFNTIRCGVGKLSIAMDRASSGLPTQPNWKRPWYLCLFLCTNISTISRNSCSWAAISLSLFSSTTARTRYFFVCTRW</sequence>
<accession>A0A2M4CAZ4</accession>
<evidence type="ECO:0000313" key="1">
    <source>
        <dbReference type="EMBL" id="MBW62405.1"/>
    </source>
</evidence>
<dbReference type="EMBL" id="GGFJ01013264">
    <property type="protein sequence ID" value="MBW62405.1"/>
    <property type="molecule type" value="Transcribed_RNA"/>
</dbReference>
<name>A0A2M4CAZ4_9DIPT</name>
<protein>
    <submittedName>
        <fullName evidence="1">Putative secreted protein</fullName>
    </submittedName>
</protein>
<organism evidence="1">
    <name type="scientific">Anopheles marajoara</name>
    <dbReference type="NCBI Taxonomy" id="58244"/>
    <lineage>
        <taxon>Eukaryota</taxon>
        <taxon>Metazoa</taxon>
        <taxon>Ecdysozoa</taxon>
        <taxon>Arthropoda</taxon>
        <taxon>Hexapoda</taxon>
        <taxon>Insecta</taxon>
        <taxon>Pterygota</taxon>
        <taxon>Neoptera</taxon>
        <taxon>Endopterygota</taxon>
        <taxon>Diptera</taxon>
        <taxon>Nematocera</taxon>
        <taxon>Culicoidea</taxon>
        <taxon>Culicidae</taxon>
        <taxon>Anophelinae</taxon>
        <taxon>Anopheles</taxon>
    </lineage>
</organism>
<reference evidence="1" key="1">
    <citation type="submission" date="2018-01" db="EMBL/GenBank/DDBJ databases">
        <title>An insight into the sialome of Amazonian anophelines.</title>
        <authorList>
            <person name="Ribeiro J.M."/>
            <person name="Scarpassa V."/>
            <person name="Calvo E."/>
        </authorList>
    </citation>
    <scope>NUCLEOTIDE SEQUENCE</scope>
    <source>
        <tissue evidence="1">Salivary glands</tissue>
    </source>
</reference>
<dbReference type="AlphaFoldDB" id="A0A2M4CAZ4"/>